<name>A0A6S4TGJ0_AERCA</name>
<keyword evidence="1" id="KW-0472">Membrane</keyword>
<dbReference type="Proteomes" id="UP000515756">
    <property type="component" value="Chromosome"/>
</dbReference>
<protein>
    <submittedName>
        <fullName evidence="2">Uncharacterized protein</fullName>
    </submittedName>
</protein>
<dbReference type="AlphaFoldDB" id="A0A6S4TGJ0"/>
<proteinExistence type="predicted"/>
<keyword evidence="1" id="KW-0812">Transmembrane</keyword>
<accession>A0A6S4TGJ0</accession>
<evidence type="ECO:0000256" key="1">
    <source>
        <dbReference type="SAM" id="Phobius"/>
    </source>
</evidence>
<gene>
    <name evidence="2" type="ORF">WP2W18E01_42840</name>
</gene>
<dbReference type="EMBL" id="AP021927">
    <property type="protein sequence ID" value="BBQ32702.1"/>
    <property type="molecule type" value="Genomic_DNA"/>
</dbReference>
<evidence type="ECO:0000313" key="3">
    <source>
        <dbReference type="Proteomes" id="UP000515756"/>
    </source>
</evidence>
<sequence>MDVPLSSPLSHSGYLLLKALLRLAGLLCLVSVATFVLLSYSPIDPIKAYIGSDLLHVPQEQYARIAARWVWSNKIDLKQISLEAAFLELRSGSNNNKDLKYIHGDQNNHTKN</sequence>
<organism evidence="2 3">
    <name type="scientific">Aeromonas caviae</name>
    <name type="common">Aeromonas punctata</name>
    <dbReference type="NCBI Taxonomy" id="648"/>
    <lineage>
        <taxon>Bacteria</taxon>
        <taxon>Pseudomonadati</taxon>
        <taxon>Pseudomonadota</taxon>
        <taxon>Gammaproteobacteria</taxon>
        <taxon>Aeromonadales</taxon>
        <taxon>Aeromonadaceae</taxon>
        <taxon>Aeromonas</taxon>
    </lineage>
</organism>
<reference evidence="2 3" key="1">
    <citation type="submission" date="2019-12" db="EMBL/GenBank/DDBJ databases">
        <title>complete genome sequences of Aeromonas caviae str. WP2-W18-ESBL-01 isolated from wastewater treatment plant effluent.</title>
        <authorList>
            <person name="Sekizuka T."/>
            <person name="Itokawa K."/>
            <person name="Yatsu K."/>
            <person name="Inamine Y."/>
            <person name="Kuroda M."/>
        </authorList>
    </citation>
    <scope>NUCLEOTIDE SEQUENCE [LARGE SCALE GENOMIC DNA]</scope>
    <source>
        <strain evidence="2 3">WP2-W18-ESBL-01</strain>
    </source>
</reference>
<keyword evidence="1" id="KW-1133">Transmembrane helix</keyword>
<evidence type="ECO:0000313" key="2">
    <source>
        <dbReference type="EMBL" id="BBQ32702.1"/>
    </source>
</evidence>
<feature type="transmembrane region" description="Helical" evidence="1">
    <location>
        <begin position="20"/>
        <end position="40"/>
    </location>
</feature>